<name>A0A1Y1ZP96_9PLEO</name>
<comment type="caution">
    <text evidence="1">The sequence shown here is derived from an EMBL/GenBank/DDBJ whole genome shotgun (WGS) entry which is preliminary data.</text>
</comment>
<dbReference type="Proteomes" id="UP000193144">
    <property type="component" value="Unassembled WGS sequence"/>
</dbReference>
<proteinExistence type="predicted"/>
<evidence type="ECO:0000313" key="1">
    <source>
        <dbReference type="EMBL" id="ORY12070.1"/>
    </source>
</evidence>
<sequence length="155" mass="17330">MLDQFEGILGCSRLLRFRDGPGEWAQIGLLGFENGLGEWTQSGRDLKSRGETVPTNPVKRLIWRSQKEPARRDLGFKGDYRMRDRPQKHSREPDAWLKCLGLRFAPLTDALSMHTFFRKGAGGARGMLVIAHGRHLAKLSVPIPCRVSGSSTCLA</sequence>
<reference evidence="1 2" key="1">
    <citation type="submission" date="2016-07" db="EMBL/GenBank/DDBJ databases">
        <title>Pervasive Adenine N6-methylation of Active Genes in Fungi.</title>
        <authorList>
            <consortium name="DOE Joint Genome Institute"/>
            <person name="Mondo S.J."/>
            <person name="Dannebaum R.O."/>
            <person name="Kuo R.C."/>
            <person name="Labutti K."/>
            <person name="Haridas S."/>
            <person name="Kuo A."/>
            <person name="Salamov A."/>
            <person name="Ahrendt S.R."/>
            <person name="Lipzen A."/>
            <person name="Sullivan W."/>
            <person name="Andreopoulos W.B."/>
            <person name="Clum A."/>
            <person name="Lindquist E."/>
            <person name="Daum C."/>
            <person name="Ramamoorthy G.K."/>
            <person name="Gryganskyi A."/>
            <person name="Culley D."/>
            <person name="Magnuson J.K."/>
            <person name="James T.Y."/>
            <person name="O'Malley M.A."/>
            <person name="Stajich J.E."/>
            <person name="Spatafora J.W."/>
            <person name="Visel A."/>
            <person name="Grigoriev I.V."/>
        </authorList>
    </citation>
    <scope>NUCLEOTIDE SEQUENCE [LARGE SCALE GENOMIC DNA]</scope>
    <source>
        <strain evidence="1 2">CBS 115471</strain>
    </source>
</reference>
<gene>
    <name evidence="1" type="ORF">BCR34DRAFT_307312</name>
</gene>
<evidence type="ECO:0000313" key="2">
    <source>
        <dbReference type="Proteomes" id="UP000193144"/>
    </source>
</evidence>
<protein>
    <submittedName>
        <fullName evidence="1">Uncharacterized protein</fullName>
    </submittedName>
</protein>
<keyword evidence="2" id="KW-1185">Reference proteome</keyword>
<accession>A0A1Y1ZP96</accession>
<organism evidence="1 2">
    <name type="scientific">Clohesyomyces aquaticus</name>
    <dbReference type="NCBI Taxonomy" id="1231657"/>
    <lineage>
        <taxon>Eukaryota</taxon>
        <taxon>Fungi</taxon>
        <taxon>Dikarya</taxon>
        <taxon>Ascomycota</taxon>
        <taxon>Pezizomycotina</taxon>
        <taxon>Dothideomycetes</taxon>
        <taxon>Pleosporomycetidae</taxon>
        <taxon>Pleosporales</taxon>
        <taxon>Lindgomycetaceae</taxon>
        <taxon>Clohesyomyces</taxon>
    </lineage>
</organism>
<dbReference type="AlphaFoldDB" id="A0A1Y1ZP96"/>
<dbReference type="EMBL" id="MCFA01000054">
    <property type="protein sequence ID" value="ORY12070.1"/>
    <property type="molecule type" value="Genomic_DNA"/>
</dbReference>